<dbReference type="PROSITE" id="PS00719">
    <property type="entry name" value="GLYCOSYL_HYDROL_F2_1"/>
    <property type="match status" value="1"/>
</dbReference>
<dbReference type="InterPro" id="IPR006102">
    <property type="entry name" value="Ig-like_GH2"/>
</dbReference>
<dbReference type="SUPFAM" id="SSF51445">
    <property type="entry name" value="(Trans)glycosidases"/>
    <property type="match status" value="1"/>
</dbReference>
<dbReference type="EC" id="3.2.1.31" evidence="2"/>
<sequence length="598" mass="68137">MLYPIVTESRAVIDLSGIWNFKLDDGKGFEHKWYEAKLDNPIRMAVPSSYNDLAVGKEIRDHVGWVWYEREFAVPAMISSERVVLRFGSATHTAKVYVNGILAAEHKGGFTPFECEINSLLAAGKNRLTVAVNNVLDESTLPIGIYSEKEVPGLGKVVKNSPNFDFFNYAGLHRPVKIYTTPRTYVRDITVVTRYEGDTGFADYELAIEGDAEARVSVLDENGAKAADFSRGAQGTVEIAGVKLWEPQESYLYTLKVELMKEERILDVYEQPFGVRTVEVKDRQFLINGKPFYFKGFGKHEDAPVHGRGMDEAVNVKDFQLMKWLGANSFRTSHYPYSEELMRLADKEGIVVIDETPAVGLHLSFMTMFTGGERRSTWSNVTTLEHHKDVIRELIARDKNHPCVVMWSLANEAATEEEGAYDYFAPLADLAKELDPQKRPITIVTHQMATPEKCQVSDLVDVLALNRYYGWYFEPGSLDTAKAYLRQELQGWQSRCPGKPVIFTEYGADTIAGFHDVDSVMFTEEYQAEYLQANHQVFDEFEHVIGEQVWNFADFQTSQGIMRVQGNKKGIFTRERKPKYAAYELRSRWSSIPNYYYK</sequence>
<dbReference type="PANTHER" id="PTHR10066">
    <property type="entry name" value="BETA-GLUCURONIDASE"/>
    <property type="match status" value="1"/>
</dbReference>
<evidence type="ECO:0000256" key="6">
    <source>
        <dbReference type="RuleBase" id="RU361154"/>
    </source>
</evidence>
<dbReference type="Pfam" id="PF02836">
    <property type="entry name" value="Glyco_hydro_2_C"/>
    <property type="match status" value="1"/>
</dbReference>
<dbReference type="SUPFAM" id="SSF49303">
    <property type="entry name" value="beta-Galactosidase/glucuronidase domain"/>
    <property type="match status" value="1"/>
</dbReference>
<proteinExistence type="inferred from homology"/>
<reference evidence="10" key="2">
    <citation type="journal article" date="2021" name="J Anim Sci Technol">
        <title>Complete genome sequence of Paenibacillus konkukensis sp. nov. SK3146 as a potential probiotic strain.</title>
        <authorList>
            <person name="Jung H.I."/>
            <person name="Park S."/>
            <person name="Niu K.M."/>
            <person name="Lee S.W."/>
            <person name="Kothari D."/>
            <person name="Yi K.J."/>
            <person name="Kim S.K."/>
        </authorList>
    </citation>
    <scope>NUCLEOTIDE SEQUENCE</scope>
    <source>
        <strain evidence="10">SK3146</strain>
    </source>
</reference>
<evidence type="ECO:0000256" key="3">
    <source>
        <dbReference type="ARBA" id="ARBA00016205"/>
    </source>
</evidence>
<dbReference type="InterPro" id="IPR023232">
    <property type="entry name" value="Glyco_hydro_2_AS"/>
</dbReference>
<evidence type="ECO:0000256" key="2">
    <source>
        <dbReference type="ARBA" id="ARBA00012761"/>
    </source>
</evidence>
<dbReference type="PRINTS" id="PR00132">
    <property type="entry name" value="GLHYDRLASE2"/>
</dbReference>
<keyword evidence="4 6" id="KW-0378">Hydrolase</keyword>
<evidence type="ECO:0000256" key="5">
    <source>
        <dbReference type="ARBA" id="ARBA00023295"/>
    </source>
</evidence>
<feature type="domain" description="Glycoside hydrolase family 2 immunoglobulin-like beta-sandwich" evidence="7">
    <location>
        <begin position="184"/>
        <end position="276"/>
    </location>
</feature>
<reference evidence="10" key="1">
    <citation type="submission" date="2018-02" db="EMBL/GenBank/DDBJ databases">
        <authorList>
            <person name="Kim S.-K."/>
            <person name="Jung H.-I."/>
            <person name="Lee S.-W."/>
        </authorList>
    </citation>
    <scope>NUCLEOTIDE SEQUENCE</scope>
    <source>
        <strain evidence="10">SK3146</strain>
    </source>
</reference>
<dbReference type="PANTHER" id="PTHR10066:SF67">
    <property type="entry name" value="BETA-GLUCURONIDASE"/>
    <property type="match status" value="1"/>
</dbReference>
<dbReference type="InterPro" id="IPR006104">
    <property type="entry name" value="Glyco_hydro_2_N"/>
</dbReference>
<organism evidence="10 11">
    <name type="scientific">Paenibacillus konkukensis</name>
    <dbReference type="NCBI Taxonomy" id="2020716"/>
    <lineage>
        <taxon>Bacteria</taxon>
        <taxon>Bacillati</taxon>
        <taxon>Bacillota</taxon>
        <taxon>Bacilli</taxon>
        <taxon>Bacillales</taxon>
        <taxon>Paenibacillaceae</taxon>
        <taxon>Paenibacillus</taxon>
    </lineage>
</organism>
<feature type="domain" description="Glycoside hydrolase family 2 catalytic" evidence="8">
    <location>
        <begin position="278"/>
        <end position="592"/>
    </location>
</feature>
<dbReference type="InterPro" id="IPR023230">
    <property type="entry name" value="Glyco_hydro_2_CS"/>
</dbReference>
<keyword evidence="11" id="KW-1185">Reference proteome</keyword>
<evidence type="ECO:0000259" key="9">
    <source>
        <dbReference type="Pfam" id="PF02837"/>
    </source>
</evidence>
<dbReference type="InterPro" id="IPR013783">
    <property type="entry name" value="Ig-like_fold"/>
</dbReference>
<evidence type="ECO:0000313" key="10">
    <source>
        <dbReference type="EMBL" id="UQZ80870.1"/>
    </source>
</evidence>
<comment type="similarity">
    <text evidence="1 6">Belongs to the glycosyl hydrolase 2 family.</text>
</comment>
<dbReference type="Proteomes" id="UP001057134">
    <property type="component" value="Chromosome"/>
</dbReference>
<dbReference type="NCBIfam" id="NF007538">
    <property type="entry name" value="PRK10150.1"/>
    <property type="match status" value="1"/>
</dbReference>
<dbReference type="Pfam" id="PF00703">
    <property type="entry name" value="Glyco_hydro_2"/>
    <property type="match status" value="1"/>
</dbReference>
<dbReference type="PROSITE" id="PS00608">
    <property type="entry name" value="GLYCOSYL_HYDROL_F2_2"/>
    <property type="match status" value="1"/>
</dbReference>
<name>A0ABY4RFI5_9BACL</name>
<dbReference type="Gene3D" id="3.20.20.80">
    <property type="entry name" value="Glycosidases"/>
    <property type="match status" value="1"/>
</dbReference>
<dbReference type="InterPro" id="IPR017853">
    <property type="entry name" value="GH"/>
</dbReference>
<evidence type="ECO:0000313" key="11">
    <source>
        <dbReference type="Proteomes" id="UP001057134"/>
    </source>
</evidence>
<accession>A0ABY4RFI5</accession>
<dbReference type="Pfam" id="PF02837">
    <property type="entry name" value="Glyco_hydro_2_N"/>
    <property type="match status" value="1"/>
</dbReference>
<dbReference type="RefSeq" id="WP_249863150.1">
    <property type="nucleotide sequence ID" value="NZ_CP027059.1"/>
</dbReference>
<evidence type="ECO:0000256" key="1">
    <source>
        <dbReference type="ARBA" id="ARBA00007401"/>
    </source>
</evidence>
<keyword evidence="5 6" id="KW-0326">Glycosidase</keyword>
<dbReference type="InterPro" id="IPR036156">
    <property type="entry name" value="Beta-gal/glucu_dom_sf"/>
</dbReference>
<dbReference type="Gene3D" id="2.60.120.260">
    <property type="entry name" value="Galactose-binding domain-like"/>
    <property type="match status" value="1"/>
</dbReference>
<dbReference type="GO" id="GO:0004566">
    <property type="term" value="F:beta-glucuronidase activity"/>
    <property type="evidence" value="ECO:0007669"/>
    <property type="project" value="UniProtKB-EC"/>
</dbReference>
<evidence type="ECO:0000259" key="7">
    <source>
        <dbReference type="Pfam" id="PF00703"/>
    </source>
</evidence>
<dbReference type="InterPro" id="IPR008979">
    <property type="entry name" value="Galactose-bd-like_sf"/>
</dbReference>
<evidence type="ECO:0000256" key="4">
    <source>
        <dbReference type="ARBA" id="ARBA00022801"/>
    </source>
</evidence>
<protein>
    <recommendedName>
        <fullName evidence="3">Beta-glucuronidase</fullName>
        <ecNumber evidence="2">3.2.1.31</ecNumber>
    </recommendedName>
</protein>
<dbReference type="InterPro" id="IPR006101">
    <property type="entry name" value="Glyco_hydro_2"/>
</dbReference>
<gene>
    <name evidence="10" type="primary">uidA_1</name>
    <name evidence="10" type="ORF">SK3146_00026</name>
</gene>
<dbReference type="EMBL" id="CP027059">
    <property type="protein sequence ID" value="UQZ80870.1"/>
    <property type="molecule type" value="Genomic_DNA"/>
</dbReference>
<evidence type="ECO:0000259" key="8">
    <source>
        <dbReference type="Pfam" id="PF02836"/>
    </source>
</evidence>
<feature type="domain" description="Glycosyl hydrolases family 2 sugar binding" evidence="9">
    <location>
        <begin position="14"/>
        <end position="182"/>
    </location>
</feature>
<dbReference type="Gene3D" id="2.60.40.10">
    <property type="entry name" value="Immunoglobulins"/>
    <property type="match status" value="1"/>
</dbReference>
<dbReference type="SUPFAM" id="SSF49785">
    <property type="entry name" value="Galactose-binding domain-like"/>
    <property type="match status" value="1"/>
</dbReference>
<dbReference type="InterPro" id="IPR006103">
    <property type="entry name" value="Glyco_hydro_2_cat"/>
</dbReference>